<organism evidence="2">
    <name type="scientific">marine sediment metagenome</name>
    <dbReference type="NCBI Taxonomy" id="412755"/>
    <lineage>
        <taxon>unclassified sequences</taxon>
        <taxon>metagenomes</taxon>
        <taxon>ecological metagenomes</taxon>
    </lineage>
</organism>
<dbReference type="AlphaFoldDB" id="A0A0F9EB86"/>
<evidence type="ECO:0000313" key="2">
    <source>
        <dbReference type="EMBL" id="KKL63471.1"/>
    </source>
</evidence>
<evidence type="ECO:0000256" key="1">
    <source>
        <dbReference type="SAM" id="MobiDB-lite"/>
    </source>
</evidence>
<gene>
    <name evidence="2" type="ORF">LCGC14_2174780</name>
</gene>
<proteinExistence type="predicted"/>
<comment type="caution">
    <text evidence="2">The sequence shown here is derived from an EMBL/GenBank/DDBJ whole genome shotgun (WGS) entry which is preliminary data.</text>
</comment>
<protein>
    <submittedName>
        <fullName evidence="2">Uncharacterized protein</fullName>
    </submittedName>
</protein>
<name>A0A0F9EB86_9ZZZZ</name>
<feature type="region of interest" description="Disordered" evidence="1">
    <location>
        <begin position="38"/>
        <end position="61"/>
    </location>
</feature>
<dbReference type="EMBL" id="LAZR01028158">
    <property type="protein sequence ID" value="KKL63471.1"/>
    <property type="molecule type" value="Genomic_DNA"/>
</dbReference>
<reference evidence="2" key="1">
    <citation type="journal article" date="2015" name="Nature">
        <title>Complex archaea that bridge the gap between prokaryotes and eukaryotes.</title>
        <authorList>
            <person name="Spang A."/>
            <person name="Saw J.H."/>
            <person name="Jorgensen S.L."/>
            <person name="Zaremba-Niedzwiedzka K."/>
            <person name="Martijn J."/>
            <person name="Lind A.E."/>
            <person name="van Eijk R."/>
            <person name="Schleper C."/>
            <person name="Guy L."/>
            <person name="Ettema T.J."/>
        </authorList>
    </citation>
    <scope>NUCLEOTIDE SEQUENCE</scope>
</reference>
<accession>A0A0F9EB86</accession>
<sequence>MVHSQKKARRLAKYKRKREKWFFNEEYQKQQKLRLEKLKSRPGYEKNIQRGKEEKEERKREKRANFRRLEILKRTTRRK</sequence>